<dbReference type="AlphaFoldDB" id="A0A369QP88"/>
<proteinExistence type="predicted"/>
<protein>
    <submittedName>
        <fullName evidence="1">Uncharacterized protein</fullName>
    </submittedName>
</protein>
<accession>A0A369QP88</accession>
<evidence type="ECO:0000313" key="1">
    <source>
        <dbReference type="EMBL" id="RDC66152.1"/>
    </source>
</evidence>
<sequence>MSSADQESHPLFPSGEWEGFYTYATNSQAAQHPMHLFLTFKNNLVTGGGSDDVGRFTWKGSYSKQQLACTITKNYRTHVVSYQGQVDENGIWGIWHLDEISGGFHIWPKKLEQNQQEQAVEVQEQSIKEEVHLPFPKI</sequence>
<comment type="caution">
    <text evidence="1">The sequence shown here is derived from an EMBL/GenBank/DDBJ whole genome shotgun (WGS) entry which is preliminary data.</text>
</comment>
<dbReference type="OrthoDB" id="982347at2"/>
<name>A0A369QP88_9BACT</name>
<dbReference type="EMBL" id="QASA01000001">
    <property type="protein sequence ID" value="RDC66152.1"/>
    <property type="molecule type" value="Genomic_DNA"/>
</dbReference>
<gene>
    <name evidence="1" type="ORF">AHMF7616_04783</name>
</gene>
<organism evidence="1 2">
    <name type="scientific">Adhaeribacter pallidiroseus</name>
    <dbReference type="NCBI Taxonomy" id="2072847"/>
    <lineage>
        <taxon>Bacteria</taxon>
        <taxon>Pseudomonadati</taxon>
        <taxon>Bacteroidota</taxon>
        <taxon>Cytophagia</taxon>
        <taxon>Cytophagales</taxon>
        <taxon>Hymenobacteraceae</taxon>
        <taxon>Adhaeribacter</taxon>
    </lineage>
</organism>
<dbReference type="RefSeq" id="WP_115375050.1">
    <property type="nucleotide sequence ID" value="NZ_QASA01000001.1"/>
</dbReference>
<dbReference type="Proteomes" id="UP000253919">
    <property type="component" value="Unassembled WGS sequence"/>
</dbReference>
<evidence type="ECO:0000313" key="2">
    <source>
        <dbReference type="Proteomes" id="UP000253919"/>
    </source>
</evidence>
<keyword evidence="2" id="KW-1185">Reference proteome</keyword>
<reference evidence="1 2" key="1">
    <citation type="submission" date="2018-04" db="EMBL/GenBank/DDBJ databases">
        <title>Adhaeribacter sp. HMF7616 genome sequencing and assembly.</title>
        <authorList>
            <person name="Kang H."/>
            <person name="Kang J."/>
            <person name="Cha I."/>
            <person name="Kim H."/>
            <person name="Joh K."/>
        </authorList>
    </citation>
    <scope>NUCLEOTIDE SEQUENCE [LARGE SCALE GENOMIC DNA]</scope>
    <source>
        <strain evidence="1 2">HMF7616</strain>
    </source>
</reference>